<proteinExistence type="predicted"/>
<accession>A0A8J5P8X2</accession>
<protein>
    <submittedName>
        <fullName evidence="2">Uncharacterized protein</fullName>
    </submittedName>
</protein>
<dbReference type="Proteomes" id="UP000694050">
    <property type="component" value="Unassembled WGS sequence"/>
</dbReference>
<comment type="caution">
    <text evidence="2">The sequence shown here is derived from an EMBL/GenBank/DDBJ whole genome shotgun (WGS) entry which is preliminary data.</text>
</comment>
<evidence type="ECO:0000313" key="2">
    <source>
        <dbReference type="EMBL" id="KAG7414317.1"/>
    </source>
</evidence>
<reference evidence="2" key="1">
    <citation type="submission" date="2021-04" db="EMBL/GenBank/DDBJ databases">
        <title>First draft genome resource for Brassicaceae pathogens Fusarium oxysporum f. sp. raphani and Fusarium oxysporum f. sp. rapae.</title>
        <authorList>
            <person name="Asai S."/>
        </authorList>
    </citation>
    <scope>NUCLEOTIDE SEQUENCE</scope>
    <source>
        <strain evidence="2">Tf1208</strain>
    </source>
</reference>
<evidence type="ECO:0000313" key="3">
    <source>
        <dbReference type="Proteomes" id="UP000694050"/>
    </source>
</evidence>
<name>A0A8J5P8X2_FUSOX</name>
<dbReference type="AlphaFoldDB" id="A0A8J5P8X2"/>
<feature type="region of interest" description="Disordered" evidence="1">
    <location>
        <begin position="360"/>
        <end position="379"/>
    </location>
</feature>
<sequence length="379" mass="41268">MSSLAVALELRARIRKPSVQQPWKVHVPTVSEIEGPVDVGLIDVEVVLVVLVVVEEALEVAELLVIEVLELVVVVELARDVVLEVADVDEVDELVVEDVVDEDATEVERDVVVTDVTLDMDETPAGPPPTTEFSDETTETLDDIVADEGRLTMEDAVTDDSALRKGALGALKTLEGNVLDDTTFEDTELEIDEVVLVVVVEARELVEESVAKVVHVVEEVLELVLEEVVVEVEADEDDAVEAVLEVDAVDREAELVVLVLTVEEALDAVLIAEVLEIPEIERLVAMLAEPELLEEDVGIELEAEEEALLRPPAILPNTLSEVLKELVELVDILLETGAGVELLTEPVLVEAPFEVELDPPLEEELPLAEAKNDESEALE</sequence>
<feature type="compositionally biased region" description="Basic and acidic residues" evidence="1">
    <location>
        <begin position="370"/>
        <end position="379"/>
    </location>
</feature>
<dbReference type="EMBL" id="JAELUQ010000005">
    <property type="protein sequence ID" value="KAG7414317.1"/>
    <property type="molecule type" value="Genomic_DNA"/>
</dbReference>
<evidence type="ECO:0000256" key="1">
    <source>
        <dbReference type="SAM" id="MobiDB-lite"/>
    </source>
</evidence>
<gene>
    <name evidence="2" type="ORF">Forpe1208_v008058</name>
</gene>
<organism evidence="2 3">
    <name type="scientific">Fusarium oxysporum f. sp. rapae</name>
    <dbReference type="NCBI Taxonomy" id="485398"/>
    <lineage>
        <taxon>Eukaryota</taxon>
        <taxon>Fungi</taxon>
        <taxon>Dikarya</taxon>
        <taxon>Ascomycota</taxon>
        <taxon>Pezizomycotina</taxon>
        <taxon>Sordariomycetes</taxon>
        <taxon>Hypocreomycetidae</taxon>
        <taxon>Hypocreales</taxon>
        <taxon>Nectriaceae</taxon>
        <taxon>Fusarium</taxon>
        <taxon>Fusarium oxysporum species complex</taxon>
    </lineage>
</organism>